<dbReference type="Pfam" id="PF02894">
    <property type="entry name" value="GFO_IDH_MocA_C"/>
    <property type="match status" value="1"/>
</dbReference>
<dbReference type="GO" id="GO:0000166">
    <property type="term" value="F:nucleotide binding"/>
    <property type="evidence" value="ECO:0007669"/>
    <property type="project" value="InterPro"/>
</dbReference>
<dbReference type="PANTHER" id="PTHR43249:SF1">
    <property type="entry name" value="D-GLUCOSIDE 3-DEHYDROGENASE"/>
    <property type="match status" value="1"/>
</dbReference>
<feature type="domain" description="Gfo/Idh/MocA-like oxidoreductase C-terminal" evidence="3">
    <location>
        <begin position="141"/>
        <end position="370"/>
    </location>
</feature>
<dbReference type="InterPro" id="IPR052515">
    <property type="entry name" value="Gfo/Idh/MocA_Oxidoreductase"/>
</dbReference>
<dbReference type="AlphaFoldDB" id="A0A1C7I6L3"/>
<dbReference type="Gene3D" id="3.40.50.720">
    <property type="entry name" value="NAD(P)-binding Rossmann-like Domain"/>
    <property type="match status" value="1"/>
</dbReference>
<dbReference type="KEGG" id="byl:A4V09_02050"/>
<protein>
    <submittedName>
        <fullName evidence="4">Oxidoreductase</fullName>
    </submittedName>
</protein>
<dbReference type="Gene3D" id="3.30.360.10">
    <property type="entry name" value="Dihydrodipicolinate Reductase, domain 2"/>
    <property type="match status" value="1"/>
</dbReference>
<dbReference type="SUPFAM" id="SSF55347">
    <property type="entry name" value="Glyceraldehyde-3-phosphate dehydrogenase-like, C-terminal domain"/>
    <property type="match status" value="1"/>
</dbReference>
<keyword evidence="5" id="KW-1185">Reference proteome</keyword>
<feature type="domain" description="Gfo/Idh/MocA-like oxidoreductase N-terminal" evidence="2">
    <location>
        <begin position="7"/>
        <end position="129"/>
    </location>
</feature>
<dbReference type="Pfam" id="PF01408">
    <property type="entry name" value="GFO_IDH_MocA"/>
    <property type="match status" value="1"/>
</dbReference>
<evidence type="ECO:0000259" key="3">
    <source>
        <dbReference type="Pfam" id="PF02894"/>
    </source>
</evidence>
<dbReference type="InterPro" id="IPR036291">
    <property type="entry name" value="NAD(P)-bd_dom_sf"/>
</dbReference>
<gene>
    <name evidence="4" type="ORF">A4V09_02050</name>
</gene>
<dbReference type="PANTHER" id="PTHR43249">
    <property type="entry name" value="UDP-N-ACETYL-2-AMINO-2-DEOXY-D-GLUCURONATE OXIDASE"/>
    <property type="match status" value="1"/>
</dbReference>
<evidence type="ECO:0000259" key="2">
    <source>
        <dbReference type="Pfam" id="PF01408"/>
    </source>
</evidence>
<evidence type="ECO:0000256" key="1">
    <source>
        <dbReference type="ARBA" id="ARBA00010928"/>
    </source>
</evidence>
<name>A0A1C7I6L3_9FIRM</name>
<organism evidence="4 5">
    <name type="scientific">Blautia pseudococcoides</name>
    <dbReference type="NCBI Taxonomy" id="1796616"/>
    <lineage>
        <taxon>Bacteria</taxon>
        <taxon>Bacillati</taxon>
        <taxon>Bacillota</taxon>
        <taxon>Clostridia</taxon>
        <taxon>Lachnospirales</taxon>
        <taxon>Lachnospiraceae</taxon>
        <taxon>Blautia</taxon>
    </lineage>
</organism>
<dbReference type="InterPro" id="IPR000683">
    <property type="entry name" value="Gfo/Idh/MocA-like_OxRdtase_N"/>
</dbReference>
<dbReference type="STRING" id="1796616.A4V09_02050"/>
<accession>A0A1C7I6L3</accession>
<dbReference type="InterPro" id="IPR004104">
    <property type="entry name" value="Gfo/Idh/MocA-like_OxRdtase_C"/>
</dbReference>
<evidence type="ECO:0000313" key="4">
    <source>
        <dbReference type="EMBL" id="ANU74648.1"/>
    </source>
</evidence>
<reference evidence="4" key="1">
    <citation type="submission" date="2017-04" db="EMBL/GenBank/DDBJ databases">
        <title>Complete Genome Sequences of Twelve Strains of a Stable Defined Moderately Diverse Mouse Microbiota 2 (sDMDMm2).</title>
        <authorList>
            <person name="Uchimura Y."/>
            <person name="Wyss M."/>
            <person name="Brugiroux S."/>
            <person name="Limenitakis J.P."/>
            <person name="Stecher B."/>
            <person name="McCoy K.D."/>
            <person name="Macpherson A.J."/>
        </authorList>
    </citation>
    <scope>NUCLEOTIDE SEQUENCE</scope>
    <source>
        <strain evidence="4">YL58</strain>
    </source>
</reference>
<dbReference type="OrthoDB" id="9815825at2"/>
<dbReference type="RefSeq" id="WP_065540877.1">
    <property type="nucleotide sequence ID" value="NZ_CP015405.2"/>
</dbReference>
<dbReference type="EMBL" id="CP015405">
    <property type="protein sequence ID" value="ANU74648.1"/>
    <property type="molecule type" value="Genomic_DNA"/>
</dbReference>
<dbReference type="Proteomes" id="UP000092574">
    <property type="component" value="Chromosome"/>
</dbReference>
<sequence length="371" mass="40387">MKNNKLQVAVIGCGGIANQKHFPALTSQADKCEIAAFCDIQAERAEKAAKKYGAEGARVYTDYMELLKDPEIDVVHVCTPNVAHCPITAAAFEAGKHVLCEKPMAATTEDAQKMMDAWRKSGKKFTIGYQNRFRTDAQALKRACDEGKLGEIYFAKAHAVRRRAVPTWGVFPDKAKQGGGPLIDIGTHALDITLWCMDNYKPATVTGSVFEKLGHLPEAAEGNMFGPWDPETFQVEDSAFGYVKMENGATIFLESAWALNVKDSREAATTLCGTKAGAEMVGGMSQEGYDLVFNETTGGLLTEEHISDTGAIAFFEGNGGGSPEVKECKQWLEAILEDKEPLVKPEQAFVVTQILDTIYKSAKAGKEIKLD</sequence>
<dbReference type="SUPFAM" id="SSF51735">
    <property type="entry name" value="NAD(P)-binding Rossmann-fold domains"/>
    <property type="match status" value="1"/>
</dbReference>
<evidence type="ECO:0000313" key="5">
    <source>
        <dbReference type="Proteomes" id="UP000092574"/>
    </source>
</evidence>
<comment type="similarity">
    <text evidence="1">Belongs to the Gfo/Idh/MocA family.</text>
</comment>
<proteinExistence type="inferred from homology"/>